<dbReference type="InterPro" id="IPR013736">
    <property type="entry name" value="Xaa-Pro_dipept_C"/>
</dbReference>
<keyword evidence="3" id="KW-0732">Signal</keyword>
<evidence type="ECO:0000313" key="8">
    <source>
        <dbReference type="Proteomes" id="UP001195724"/>
    </source>
</evidence>
<evidence type="ECO:0000313" key="5">
    <source>
        <dbReference type="EMBL" id="MBM7814956.1"/>
    </source>
</evidence>
<evidence type="ECO:0000313" key="7">
    <source>
        <dbReference type="Proteomes" id="UP000671828"/>
    </source>
</evidence>
<dbReference type="InterPro" id="IPR029058">
    <property type="entry name" value="AB_hydrolase_fold"/>
</dbReference>
<dbReference type="InterPro" id="IPR008979">
    <property type="entry name" value="Galactose-bd-like_sf"/>
</dbReference>
<dbReference type="Pfam" id="PF08530">
    <property type="entry name" value="PepX_C"/>
    <property type="match status" value="1"/>
</dbReference>
<dbReference type="EMBL" id="JAFBCL010000001">
    <property type="protein sequence ID" value="MBM7814956.1"/>
    <property type="molecule type" value="Genomic_DNA"/>
</dbReference>
<dbReference type="SMART" id="SM00939">
    <property type="entry name" value="PepX_C"/>
    <property type="match status" value="1"/>
</dbReference>
<dbReference type="NCBIfam" id="NF003780">
    <property type="entry name" value="PRK05371.1-1"/>
    <property type="match status" value="1"/>
</dbReference>
<evidence type="ECO:0000313" key="6">
    <source>
        <dbReference type="EMBL" id="QTR03222.1"/>
    </source>
</evidence>
<evidence type="ECO:0000256" key="1">
    <source>
        <dbReference type="ARBA" id="ARBA00022801"/>
    </source>
</evidence>
<evidence type="ECO:0000259" key="4">
    <source>
        <dbReference type="SMART" id="SM00939"/>
    </source>
</evidence>
<dbReference type="Gene3D" id="2.60.120.260">
    <property type="entry name" value="Galactose-binding domain-like"/>
    <property type="match status" value="1"/>
</dbReference>
<dbReference type="Proteomes" id="UP001195724">
    <property type="component" value="Unassembled WGS sequence"/>
</dbReference>
<dbReference type="Gene3D" id="3.40.50.1820">
    <property type="entry name" value="alpha/beta hydrolase"/>
    <property type="match status" value="2"/>
</dbReference>
<reference evidence="6" key="2">
    <citation type="submission" date="2021-04" db="EMBL/GenBank/DDBJ databases">
        <title>Saccharothrix algeriensis WGS.</title>
        <authorList>
            <person name="Stuskova K."/>
            <person name="Hakalova E."/>
            <person name="Tebbal A.B."/>
            <person name="Eichmeier A."/>
        </authorList>
    </citation>
    <scope>NUCLEOTIDE SEQUENCE</scope>
    <source>
        <strain evidence="6">NRRL B-24137</strain>
    </source>
</reference>
<dbReference type="EMBL" id="CP072788">
    <property type="protein sequence ID" value="QTR03222.1"/>
    <property type="molecule type" value="Genomic_DNA"/>
</dbReference>
<dbReference type="Pfam" id="PF02129">
    <property type="entry name" value="Peptidase_S15"/>
    <property type="match status" value="1"/>
</dbReference>
<keyword evidence="8" id="KW-1185">Reference proteome</keyword>
<dbReference type="SUPFAM" id="SSF53474">
    <property type="entry name" value="alpha/beta-Hydrolases"/>
    <property type="match status" value="1"/>
</dbReference>
<dbReference type="InterPro" id="IPR000383">
    <property type="entry name" value="Xaa-Pro-like_dom"/>
</dbReference>
<keyword evidence="1 5" id="KW-0378">Hydrolase</keyword>
<protein>
    <submittedName>
        <fullName evidence="5">X-Pro dipeptidyl-peptidase</fullName>
        <ecNumber evidence="5">3.4.14.11</ecNumber>
    </submittedName>
    <submittedName>
        <fullName evidence="6">Xaa-Pro dipeptidyl-peptidase</fullName>
    </submittedName>
</protein>
<organism evidence="6 7">
    <name type="scientific">Saccharothrix algeriensis</name>
    <dbReference type="NCBI Taxonomy" id="173560"/>
    <lineage>
        <taxon>Bacteria</taxon>
        <taxon>Bacillati</taxon>
        <taxon>Actinomycetota</taxon>
        <taxon>Actinomycetes</taxon>
        <taxon>Pseudonocardiales</taxon>
        <taxon>Pseudonocardiaceae</taxon>
        <taxon>Saccharothrix</taxon>
    </lineage>
</organism>
<feature type="domain" description="Xaa-Pro dipeptidyl-peptidase C-terminal" evidence="4">
    <location>
        <begin position="346"/>
        <end position="603"/>
    </location>
</feature>
<feature type="region of interest" description="Disordered" evidence="2">
    <location>
        <begin position="616"/>
        <end position="637"/>
    </location>
</feature>
<feature type="chain" id="PRO_5035886357" evidence="3">
    <location>
        <begin position="27"/>
        <end position="637"/>
    </location>
</feature>
<reference evidence="5 8" key="1">
    <citation type="submission" date="2021-01" db="EMBL/GenBank/DDBJ databases">
        <title>Sequencing the genomes of 1000 actinobacteria strains.</title>
        <authorList>
            <person name="Klenk H.-P."/>
        </authorList>
    </citation>
    <scope>NUCLEOTIDE SEQUENCE [LARGE SCALE GENOMIC DNA]</scope>
    <source>
        <strain evidence="5 8">DSM 44581</strain>
    </source>
</reference>
<dbReference type="Proteomes" id="UP000671828">
    <property type="component" value="Chromosome"/>
</dbReference>
<dbReference type="NCBIfam" id="TIGR00976">
    <property type="entry name" value="CocE_NonD"/>
    <property type="match status" value="1"/>
</dbReference>
<evidence type="ECO:0000256" key="3">
    <source>
        <dbReference type="SAM" id="SignalP"/>
    </source>
</evidence>
<evidence type="ECO:0000256" key="2">
    <source>
        <dbReference type="SAM" id="MobiDB-lite"/>
    </source>
</evidence>
<name>A0A8T8HXI4_9PSEU</name>
<dbReference type="InterPro" id="IPR005674">
    <property type="entry name" value="CocE/Ser_esterase"/>
</dbReference>
<proteinExistence type="predicted"/>
<dbReference type="RefSeq" id="WP_204845538.1">
    <property type="nucleotide sequence ID" value="NZ_JAFBCL010000001.1"/>
</dbReference>
<dbReference type="SUPFAM" id="SSF49785">
    <property type="entry name" value="Galactose-binding domain-like"/>
    <property type="match status" value="1"/>
</dbReference>
<gene>
    <name evidence="6" type="ORF">J7S33_30430</name>
    <name evidence="5" type="ORF">JOE68_005821</name>
</gene>
<dbReference type="AlphaFoldDB" id="A0A8T8HXI4"/>
<accession>A0A8T8HXI4</accession>
<dbReference type="GO" id="GO:0008239">
    <property type="term" value="F:dipeptidyl-peptidase activity"/>
    <property type="evidence" value="ECO:0007669"/>
    <property type="project" value="UniProtKB-EC"/>
</dbReference>
<sequence length="637" mass="65913">MRLGVVNAFAAAVVLAGVVAPGPAGAAAGPARSEPVYDFASAIRETVWVDIGRDGDGDGRSDRVAADVVRPAEAADRGVRVPVIMNASPYNACCGRGNERELKTYDAAGRPVRFPLFYDNYFVPRGYAVVLVDVAGTNRSRGCVDVGGPSDIGSAKAVVDWLNGRATGYSQATGGSAVSAGWTTGAVGMIGKSYDGTIANGVAATGVAGLRTIVPIAAISSWYDYYRTDGAVGGGGSPEQLARTVAGGNLGQDCSAAIRGLTRSFPANGDHSPGWEQRDYAAKAGNVKASVFAVHGVNDLNVKSIHFGQWWSALEPTGVDRRLWLSQTGHVDPFDFRRAEWVAALHQWFDHYLLGLDNGVGAAPRVSVERQPDVWVDQGAWPAAGSRGVALRPVAGAAAGLGTLTSGPAAPGRAAFTDDPRQGEANWAAEPTRPSGSRVLYTTGPLARDLHVSGTAAVTVTATPSTSTARISAVLVDYGPATIRDYSAAGEGIRTGVTESCWGASTAGDDACYKDTATAAKPVGLHILSRGWADLANHASLSREERLTPGRPYTMTFRLASTDWVVPKGHQLALVIGGTDRGFVSAPAQPPRITLDLAKTFVTLPVDGPVPVAGAAGPLPAAPSQVTPEPVAGLDRG</sequence>
<feature type="signal peptide" evidence="3">
    <location>
        <begin position="1"/>
        <end position="26"/>
    </location>
</feature>
<dbReference type="EC" id="3.4.14.11" evidence="5"/>